<proteinExistence type="predicted"/>
<sequence length="82" mass="9407">MKNVLTLGMIFISFGLCAQPEQLLEAMEPDDPNACVSHIHYISPFHDYEPQGPMKLESWRKANETVMNQRMQPMKPAHKGNH</sequence>
<keyword evidence="4" id="KW-1185">Reference proteome</keyword>
<dbReference type="EMBL" id="LKAJ02000001">
    <property type="protein sequence ID" value="MCS5710305.1"/>
    <property type="molecule type" value="Genomic_DNA"/>
</dbReference>
<evidence type="ECO:0000256" key="1">
    <source>
        <dbReference type="SAM" id="SignalP"/>
    </source>
</evidence>
<feature type="signal peptide" evidence="1">
    <location>
        <begin position="1"/>
        <end position="18"/>
    </location>
</feature>
<dbReference type="Proteomes" id="UP000051497">
    <property type="component" value="Unassembled WGS sequence"/>
</dbReference>
<reference evidence="2" key="1">
    <citation type="submission" date="2015-09" db="EMBL/GenBank/DDBJ databases">
        <title>Draft Genome Sequences of Two Novel Amoeba-resistant Intranuclear Bacteria, Candidatus Berkiella cookevillensis and Candidatus Berkiella aquae.</title>
        <authorList>
            <person name="Mehari Y.T."/>
            <person name="Arivett B.A."/>
            <person name="Farone A.L."/>
            <person name="Gunderson J.H."/>
            <person name="Farone M.B."/>
        </authorList>
    </citation>
    <scope>NUCLEOTIDE SEQUENCE [LARGE SCALE GENOMIC DNA]</scope>
    <source>
        <strain evidence="2">HT99</strain>
    </source>
</reference>
<dbReference type="EMBL" id="LKAJ01000003">
    <property type="protein sequence ID" value="KRG22006.1"/>
    <property type="molecule type" value="Genomic_DNA"/>
</dbReference>
<protein>
    <submittedName>
        <fullName evidence="2">Uncharacterized protein</fullName>
    </submittedName>
</protein>
<organism evidence="2">
    <name type="scientific">Candidatus Berkiella aquae</name>
    <dbReference type="NCBI Taxonomy" id="295108"/>
    <lineage>
        <taxon>Bacteria</taxon>
        <taxon>Pseudomonadati</taxon>
        <taxon>Pseudomonadota</taxon>
        <taxon>Gammaproteobacteria</taxon>
        <taxon>Candidatus Berkiellales</taxon>
        <taxon>Candidatus Berkiellaceae</taxon>
        <taxon>Candidatus Berkiella</taxon>
    </lineage>
</organism>
<evidence type="ECO:0000313" key="4">
    <source>
        <dbReference type="Proteomes" id="UP000051497"/>
    </source>
</evidence>
<evidence type="ECO:0000313" key="3">
    <source>
        <dbReference type="EMBL" id="MCS5710305.1"/>
    </source>
</evidence>
<comment type="caution">
    <text evidence="2">The sequence shown here is derived from an EMBL/GenBank/DDBJ whole genome shotgun (WGS) entry which is preliminary data.</text>
</comment>
<dbReference type="RefSeq" id="WP_075065813.1">
    <property type="nucleotide sequence ID" value="NZ_LKAJ02000001.1"/>
</dbReference>
<dbReference type="STRING" id="295108.HT99x_01200"/>
<accession>A0A0Q9YML8</accession>
<evidence type="ECO:0000313" key="2">
    <source>
        <dbReference type="EMBL" id="KRG22006.1"/>
    </source>
</evidence>
<gene>
    <name evidence="3" type="ORF">HT99x_002605</name>
    <name evidence="2" type="ORF">HT99x_01200</name>
</gene>
<dbReference type="OrthoDB" id="7022621at2"/>
<reference evidence="3" key="2">
    <citation type="journal article" date="2016" name="Genome Announc.">
        <title>Draft Genome Sequences of Two Novel Amoeba-Resistant Intranuclear Bacteria, 'Candidatus Berkiella cookevillensis' and 'Candidatus Berkiella aquae'.</title>
        <authorList>
            <person name="Mehari Y.T."/>
            <person name="Arivett B.A."/>
            <person name="Farone A.L."/>
            <person name="Gunderson J.H."/>
            <person name="Farone M.B."/>
        </authorList>
    </citation>
    <scope>NUCLEOTIDE SEQUENCE</scope>
    <source>
        <strain evidence="3">HT99</strain>
    </source>
</reference>
<reference evidence="3" key="3">
    <citation type="submission" date="2021-06" db="EMBL/GenBank/DDBJ databases">
        <title>Genomic Description and Analysis of Intracellular Bacteria, Candidatus Berkiella cookevillensis and Candidatus Berkiella aquae.</title>
        <authorList>
            <person name="Kidane D.T."/>
            <person name="Mehari Y.T."/>
            <person name="Rice F.C."/>
            <person name="Arivett B.A."/>
            <person name="Farone A.L."/>
            <person name="Berk S.G."/>
            <person name="Farone M.B."/>
        </authorList>
    </citation>
    <scope>NUCLEOTIDE SEQUENCE</scope>
    <source>
        <strain evidence="3">HT99</strain>
    </source>
</reference>
<feature type="chain" id="PRO_5043129713" evidence="1">
    <location>
        <begin position="19"/>
        <end position="82"/>
    </location>
</feature>
<dbReference type="AlphaFoldDB" id="A0A0Q9YML8"/>
<keyword evidence="1" id="KW-0732">Signal</keyword>
<name>A0A0Q9YML8_9GAMM</name>